<dbReference type="Pfam" id="PF10656">
    <property type="entry name" value="DUF2483"/>
    <property type="match status" value="1"/>
</dbReference>
<accession>A0A6N2YN31</accession>
<dbReference type="InterPro" id="IPR018918">
    <property type="entry name" value="DUF2483"/>
</dbReference>
<sequence>MPKQTVTYLIKLKYAPNDVYVMNRPTKQIPTIKYSTDRRDAKDFNGMEDAVVDMTYHTAIKKTVTETTEYEEVEYE</sequence>
<organism evidence="1">
    <name type="scientific">Staphylococcus simulans</name>
    <dbReference type="NCBI Taxonomy" id="1286"/>
    <lineage>
        <taxon>Bacteria</taxon>
        <taxon>Bacillati</taxon>
        <taxon>Bacillota</taxon>
        <taxon>Bacilli</taxon>
        <taxon>Bacillales</taxon>
        <taxon>Staphylococcaceae</taxon>
        <taxon>Staphylococcus</taxon>
    </lineage>
</organism>
<reference evidence="1" key="1">
    <citation type="submission" date="2019-11" db="EMBL/GenBank/DDBJ databases">
        <authorList>
            <person name="Feng L."/>
        </authorList>
    </citation>
    <scope>NUCLEOTIDE SEQUENCE</scope>
    <source>
        <strain evidence="1">SsimulansLFYP27</strain>
    </source>
</reference>
<dbReference type="AlphaFoldDB" id="A0A6N2YN31"/>
<dbReference type="EMBL" id="CACRUO010000008">
    <property type="protein sequence ID" value="VYT67517.1"/>
    <property type="molecule type" value="Genomic_DNA"/>
</dbReference>
<proteinExistence type="predicted"/>
<evidence type="ECO:0000313" key="1">
    <source>
        <dbReference type="EMBL" id="VYT67517.1"/>
    </source>
</evidence>
<name>A0A6N2YN31_STASI</name>
<protein>
    <submittedName>
        <fullName evidence="1">Uncharacterized protein</fullName>
    </submittedName>
</protein>
<gene>
    <name evidence="1" type="ORF">SSLFYP27_00408</name>
</gene>
<dbReference type="RefSeq" id="WP_070684223.1">
    <property type="nucleotide sequence ID" value="NZ_CACRUO010000008.1"/>
</dbReference>